<comment type="function">
    <text evidence="14">Catalyzes the oxidation of protoporphyrinogen IX to protoporphyrin IX.</text>
</comment>
<keyword evidence="12 14" id="KW-0472">Membrane</keyword>
<comment type="subcellular location">
    <subcellularLocation>
        <location evidence="1">Cell membrane</location>
        <topology evidence="1">Multi-pass membrane protein</topology>
    </subcellularLocation>
</comment>
<keyword evidence="11 14" id="KW-0408">Iron</keyword>
<evidence type="ECO:0000256" key="11">
    <source>
        <dbReference type="ARBA" id="ARBA00023004"/>
    </source>
</evidence>
<keyword evidence="10" id="KW-0560">Oxidoreductase</keyword>
<proteinExistence type="inferred from homology"/>
<gene>
    <name evidence="16" type="ORF">B0175_10380</name>
</gene>
<evidence type="ECO:0000256" key="12">
    <source>
        <dbReference type="ARBA" id="ARBA00023136"/>
    </source>
</evidence>
<evidence type="ECO:0000313" key="16">
    <source>
        <dbReference type="EMBL" id="PUE64809.1"/>
    </source>
</evidence>
<evidence type="ECO:0000256" key="10">
    <source>
        <dbReference type="ARBA" id="ARBA00023002"/>
    </source>
</evidence>
<dbReference type="PIRSF" id="PIRSF004638">
    <property type="entry name" value="UCP004638"/>
    <property type="match status" value="1"/>
</dbReference>
<sequence length="139" mass="16647">MAYYNFFVAFHLISLIVWITSTVYIFRLILLQIDKKNEFLLKEGFMIYNQISSFSFLFTICFGLILIFLNKSILETGIWIYIKFFLVSIIILIHHLSKIYLNKIDKNIFTKDKKYIKYMSFFPLILMSLIILLTITKPF</sequence>
<feature type="transmembrane region" description="Helical" evidence="15">
    <location>
        <begin position="76"/>
        <end position="94"/>
    </location>
</feature>
<feature type="transmembrane region" description="Helical" evidence="15">
    <location>
        <begin position="115"/>
        <end position="135"/>
    </location>
</feature>
<evidence type="ECO:0000256" key="8">
    <source>
        <dbReference type="ARBA" id="ARBA00022723"/>
    </source>
</evidence>
<keyword evidence="17" id="KW-1185">Reference proteome</keyword>
<reference evidence="16 17" key="1">
    <citation type="submission" date="2017-02" db="EMBL/GenBank/DDBJ databases">
        <title>Arcobacter lacus sp. nov., a new species isolated from reclaimed water.</title>
        <authorList>
            <person name="Figueras M.J."/>
            <person name="Perez-Cataluna A."/>
            <person name="Salas-Masso N."/>
        </authorList>
    </citation>
    <scope>NUCLEOTIDE SEQUENCE [LARGE SCALE GENOMIC DNA]</scope>
    <source>
        <strain evidence="16 17">RW43-9</strain>
    </source>
</reference>
<keyword evidence="8 14" id="KW-0479">Metal-binding</keyword>
<keyword evidence="5 14" id="KW-1003">Cell membrane</keyword>
<evidence type="ECO:0000256" key="9">
    <source>
        <dbReference type="ARBA" id="ARBA00022989"/>
    </source>
</evidence>
<dbReference type="PANTHER" id="PTHR40255:SF1">
    <property type="entry name" value="PROTOPORPHYRINOGEN IX OXIDASE"/>
    <property type="match status" value="1"/>
</dbReference>
<evidence type="ECO:0000256" key="7">
    <source>
        <dbReference type="ARBA" id="ARBA00022692"/>
    </source>
</evidence>
<comment type="catalytic activity">
    <reaction evidence="13 14">
        <text>protoporphyrinogen IX + 3 A = protoporphyrin IX + 3 AH2</text>
        <dbReference type="Rhea" id="RHEA:62000"/>
        <dbReference type="ChEBI" id="CHEBI:13193"/>
        <dbReference type="ChEBI" id="CHEBI:17499"/>
        <dbReference type="ChEBI" id="CHEBI:57306"/>
        <dbReference type="ChEBI" id="CHEBI:57307"/>
    </reaction>
</comment>
<dbReference type="Proteomes" id="UP000251311">
    <property type="component" value="Unassembled WGS sequence"/>
</dbReference>
<protein>
    <recommendedName>
        <fullName evidence="4 14">Protoporphyrinogen IX oxidase</fullName>
        <ecNumber evidence="14">1.3.99.-</ecNumber>
    </recommendedName>
</protein>
<evidence type="ECO:0000256" key="2">
    <source>
        <dbReference type="ARBA" id="ARBA00005073"/>
    </source>
</evidence>
<organism evidence="16 17">
    <name type="scientific">Arcobacter lacus</name>
    <dbReference type="NCBI Taxonomy" id="1912876"/>
    <lineage>
        <taxon>Bacteria</taxon>
        <taxon>Pseudomonadati</taxon>
        <taxon>Campylobacterota</taxon>
        <taxon>Epsilonproteobacteria</taxon>
        <taxon>Campylobacterales</taxon>
        <taxon>Arcobacteraceae</taxon>
        <taxon>Arcobacter</taxon>
    </lineage>
</organism>
<keyword evidence="9 15" id="KW-1133">Transmembrane helix</keyword>
<dbReference type="InterPro" id="IPR005265">
    <property type="entry name" value="HemJ-like"/>
</dbReference>
<evidence type="ECO:0000256" key="15">
    <source>
        <dbReference type="SAM" id="Phobius"/>
    </source>
</evidence>
<comment type="caution">
    <text evidence="16">The sequence shown here is derived from an EMBL/GenBank/DDBJ whole genome shotgun (WGS) entry which is preliminary data.</text>
</comment>
<feature type="transmembrane region" description="Helical" evidence="15">
    <location>
        <begin position="6"/>
        <end position="30"/>
    </location>
</feature>
<dbReference type="RefSeq" id="WP_108528481.1">
    <property type="nucleotide sequence ID" value="NZ_MUXF01000019.1"/>
</dbReference>
<evidence type="ECO:0000256" key="6">
    <source>
        <dbReference type="ARBA" id="ARBA00022617"/>
    </source>
</evidence>
<name>A0ABX5JIQ6_9BACT</name>
<feature type="transmembrane region" description="Helical" evidence="15">
    <location>
        <begin position="51"/>
        <end position="70"/>
    </location>
</feature>
<evidence type="ECO:0000256" key="13">
    <source>
        <dbReference type="ARBA" id="ARBA00048390"/>
    </source>
</evidence>
<dbReference type="EMBL" id="MUXF01000019">
    <property type="protein sequence ID" value="PUE64809.1"/>
    <property type="molecule type" value="Genomic_DNA"/>
</dbReference>
<evidence type="ECO:0000313" key="17">
    <source>
        <dbReference type="Proteomes" id="UP000251311"/>
    </source>
</evidence>
<dbReference type="PANTHER" id="PTHR40255">
    <property type="entry name" value="UPF0093 MEMBRANE PROTEIN SLR1790"/>
    <property type="match status" value="1"/>
</dbReference>
<evidence type="ECO:0000256" key="3">
    <source>
        <dbReference type="ARBA" id="ARBA00006501"/>
    </source>
</evidence>
<dbReference type="Pfam" id="PF03653">
    <property type="entry name" value="UPF0093"/>
    <property type="match status" value="1"/>
</dbReference>
<evidence type="ECO:0000256" key="5">
    <source>
        <dbReference type="ARBA" id="ARBA00022475"/>
    </source>
</evidence>
<keyword evidence="6 14" id="KW-0349">Heme</keyword>
<comment type="pathway">
    <text evidence="2 14">Porphyrin-containing compound metabolism; protoporphyrin-IX biosynthesis; protoporphyrin-IX from protoporphyrinogen-IX: step 1/1.</text>
</comment>
<comment type="cofactor">
    <cofactor evidence="14">
        <name>heme b</name>
        <dbReference type="ChEBI" id="CHEBI:60344"/>
    </cofactor>
    <text evidence="14">Binds 1 heme b (iron(II)-protoporphyrin IX) group per subunit.</text>
</comment>
<evidence type="ECO:0000256" key="1">
    <source>
        <dbReference type="ARBA" id="ARBA00004651"/>
    </source>
</evidence>
<comment type="similarity">
    <text evidence="3 14">Belongs to the HemJ family.</text>
</comment>
<keyword evidence="7 15" id="KW-0812">Transmembrane</keyword>
<accession>A0ABX5JIQ6</accession>
<evidence type="ECO:0000256" key="4">
    <source>
        <dbReference type="ARBA" id="ARBA00017504"/>
    </source>
</evidence>
<dbReference type="EC" id="1.3.99.-" evidence="14"/>
<evidence type="ECO:0000256" key="14">
    <source>
        <dbReference type="PIRNR" id="PIRNR004638"/>
    </source>
</evidence>